<keyword evidence="6 16" id="KW-0645">Protease</keyword>
<keyword evidence="10 16" id="KW-0573">Peptidoglycan synthesis</keyword>
<dbReference type="GO" id="GO:0009252">
    <property type="term" value="P:peptidoglycan biosynthetic process"/>
    <property type="evidence" value="ECO:0007669"/>
    <property type="project" value="UniProtKB-UniRule"/>
</dbReference>
<dbReference type="GO" id="GO:0000917">
    <property type="term" value="P:division septum assembly"/>
    <property type="evidence" value="ECO:0007669"/>
    <property type="project" value="UniProtKB-KW"/>
</dbReference>
<keyword evidence="12 16" id="KW-0472">Membrane</keyword>
<name>A0A917CVK8_9GAMM</name>
<dbReference type="SUPFAM" id="SSF56601">
    <property type="entry name" value="beta-lactamase/transpeptidase-like"/>
    <property type="match status" value="1"/>
</dbReference>
<dbReference type="EMBL" id="BMEO01000012">
    <property type="protein sequence ID" value="GGG00466.1"/>
    <property type="molecule type" value="Genomic_DNA"/>
</dbReference>
<dbReference type="InterPro" id="IPR050515">
    <property type="entry name" value="Beta-lactam/transpept"/>
</dbReference>
<dbReference type="GO" id="GO:0009002">
    <property type="term" value="F:serine-type D-Ala-D-Ala carboxypeptidase activity"/>
    <property type="evidence" value="ECO:0007669"/>
    <property type="project" value="UniProtKB-UniRule"/>
</dbReference>
<dbReference type="Pfam" id="PF03717">
    <property type="entry name" value="PBP_dimer"/>
    <property type="match status" value="1"/>
</dbReference>
<dbReference type="HAMAP" id="MF_02080">
    <property type="entry name" value="FtsI_transpept"/>
    <property type="match status" value="1"/>
</dbReference>
<evidence type="ECO:0000259" key="17">
    <source>
        <dbReference type="Pfam" id="PF00905"/>
    </source>
</evidence>
<evidence type="ECO:0000256" key="3">
    <source>
        <dbReference type="ARBA" id="ARBA00022519"/>
    </source>
</evidence>
<evidence type="ECO:0000256" key="6">
    <source>
        <dbReference type="ARBA" id="ARBA00022670"/>
    </source>
</evidence>
<evidence type="ECO:0000256" key="4">
    <source>
        <dbReference type="ARBA" id="ARBA00022618"/>
    </source>
</evidence>
<evidence type="ECO:0000256" key="9">
    <source>
        <dbReference type="ARBA" id="ARBA00022960"/>
    </source>
</evidence>
<dbReference type="GO" id="GO:0006508">
    <property type="term" value="P:proteolysis"/>
    <property type="evidence" value="ECO:0007669"/>
    <property type="project" value="UniProtKB-KW"/>
</dbReference>
<proteinExistence type="inferred from homology"/>
<evidence type="ECO:0000256" key="7">
    <source>
        <dbReference type="ARBA" id="ARBA00022692"/>
    </source>
</evidence>
<keyword evidence="9 16" id="KW-0133">Cell shape</keyword>
<dbReference type="GO" id="GO:0008658">
    <property type="term" value="F:penicillin binding"/>
    <property type="evidence" value="ECO:0007669"/>
    <property type="project" value="InterPro"/>
</dbReference>
<comment type="catalytic activity">
    <reaction evidence="16">
        <text>Preferential cleavage: (Ac)2-L-Lys-D-Ala-|-D-Ala. Also transpeptidation of peptidyl-alanyl moieties that are N-acyl substituents of D-alanine.</text>
        <dbReference type="EC" id="3.4.16.4"/>
    </reaction>
</comment>
<keyword evidence="3 16" id="KW-0997">Cell inner membrane</keyword>
<feature type="domain" description="Penicillin-binding protein transpeptidase" evidence="17">
    <location>
        <begin position="249"/>
        <end position="542"/>
    </location>
</feature>
<organism evidence="19 20">
    <name type="scientific">Marinicella pacifica</name>
    <dbReference type="NCBI Taxonomy" id="1171543"/>
    <lineage>
        <taxon>Bacteria</taxon>
        <taxon>Pseudomonadati</taxon>
        <taxon>Pseudomonadota</taxon>
        <taxon>Gammaproteobacteria</taxon>
        <taxon>Lysobacterales</taxon>
        <taxon>Marinicellaceae</taxon>
        <taxon>Marinicella</taxon>
    </lineage>
</organism>
<keyword evidence="15 16" id="KW-0961">Cell wall biogenesis/degradation</keyword>
<evidence type="ECO:0000313" key="19">
    <source>
        <dbReference type="EMBL" id="GGG00466.1"/>
    </source>
</evidence>
<reference evidence="19" key="1">
    <citation type="journal article" date="2014" name="Int. J. Syst. Evol. Microbiol.">
        <title>Complete genome sequence of Corynebacterium casei LMG S-19264T (=DSM 44701T), isolated from a smear-ripened cheese.</title>
        <authorList>
            <consortium name="US DOE Joint Genome Institute (JGI-PGF)"/>
            <person name="Walter F."/>
            <person name="Albersmeier A."/>
            <person name="Kalinowski J."/>
            <person name="Ruckert C."/>
        </authorList>
    </citation>
    <scope>NUCLEOTIDE SEQUENCE</scope>
    <source>
        <strain evidence="19">CGMCC 1.12181</strain>
    </source>
</reference>
<keyword evidence="7 16" id="KW-0812">Transmembrane</keyword>
<evidence type="ECO:0000256" key="12">
    <source>
        <dbReference type="ARBA" id="ARBA00023136"/>
    </source>
</evidence>
<keyword evidence="11 16" id="KW-1133">Transmembrane helix</keyword>
<dbReference type="GO" id="GO:0008955">
    <property type="term" value="F:peptidoglycan glycosyltransferase activity"/>
    <property type="evidence" value="ECO:0007669"/>
    <property type="project" value="InterPro"/>
</dbReference>
<evidence type="ECO:0000256" key="8">
    <source>
        <dbReference type="ARBA" id="ARBA00022801"/>
    </source>
</evidence>
<evidence type="ECO:0000256" key="13">
    <source>
        <dbReference type="ARBA" id="ARBA00023210"/>
    </source>
</evidence>
<evidence type="ECO:0000256" key="15">
    <source>
        <dbReference type="ARBA" id="ARBA00023316"/>
    </source>
</evidence>
<dbReference type="InterPro" id="IPR037532">
    <property type="entry name" value="FtsI_transpept"/>
</dbReference>
<keyword evidence="20" id="KW-1185">Reference proteome</keyword>
<dbReference type="GO" id="GO:0071555">
    <property type="term" value="P:cell wall organization"/>
    <property type="evidence" value="ECO:0007669"/>
    <property type="project" value="UniProtKB-KW"/>
</dbReference>
<comment type="caution">
    <text evidence="19">The sequence shown here is derived from an EMBL/GenBank/DDBJ whole genome shotgun (WGS) entry which is preliminary data.</text>
</comment>
<keyword evidence="4 16" id="KW-0132">Cell division</keyword>
<dbReference type="GO" id="GO:0043093">
    <property type="term" value="P:FtsZ-dependent cytokinesis"/>
    <property type="evidence" value="ECO:0007669"/>
    <property type="project" value="UniProtKB-UniRule"/>
</dbReference>
<keyword evidence="14 16" id="KW-0131">Cell cycle</keyword>
<keyword evidence="2 16" id="KW-1003">Cell membrane</keyword>
<dbReference type="PANTHER" id="PTHR30627:SF1">
    <property type="entry name" value="PEPTIDOGLYCAN D,D-TRANSPEPTIDASE FTSI"/>
    <property type="match status" value="1"/>
</dbReference>
<dbReference type="Gene3D" id="1.10.150.770">
    <property type="match status" value="1"/>
</dbReference>
<evidence type="ECO:0000256" key="11">
    <source>
        <dbReference type="ARBA" id="ARBA00022989"/>
    </source>
</evidence>
<dbReference type="GO" id="GO:0005886">
    <property type="term" value="C:plasma membrane"/>
    <property type="evidence" value="ECO:0007669"/>
    <property type="project" value="UniProtKB-UniRule"/>
</dbReference>
<dbReference type="InterPro" id="IPR001460">
    <property type="entry name" value="PCN-bd_Tpept"/>
</dbReference>
<reference evidence="19" key="2">
    <citation type="submission" date="2020-09" db="EMBL/GenBank/DDBJ databases">
        <authorList>
            <person name="Sun Q."/>
            <person name="Zhou Y."/>
        </authorList>
    </citation>
    <scope>NUCLEOTIDE SEQUENCE</scope>
    <source>
        <strain evidence="19">CGMCC 1.12181</strain>
    </source>
</reference>
<feature type="active site" description="Acyl-ester intermediate" evidence="16">
    <location>
        <position position="295"/>
    </location>
</feature>
<gene>
    <name evidence="19" type="primary">pbpB</name>
    <name evidence="16" type="synonym">ftsI</name>
    <name evidence="19" type="ORF">GCM10011365_22130</name>
</gene>
<feature type="domain" description="Penicillin-binding protein dimerisation" evidence="18">
    <location>
        <begin position="59"/>
        <end position="205"/>
    </location>
</feature>
<evidence type="ECO:0000256" key="14">
    <source>
        <dbReference type="ARBA" id="ARBA00023306"/>
    </source>
</evidence>
<comment type="function">
    <text evidence="16">Catalyzes cross-linking of the peptidoglycan cell wall at the division septum.</text>
</comment>
<dbReference type="Gene3D" id="3.90.1310.10">
    <property type="entry name" value="Penicillin-binding protein 2a (Domain 2)"/>
    <property type="match status" value="1"/>
</dbReference>
<keyword evidence="8 16" id="KW-0378">Hydrolase</keyword>
<dbReference type="InterPro" id="IPR036138">
    <property type="entry name" value="PBP_dimer_sf"/>
</dbReference>
<evidence type="ECO:0000259" key="18">
    <source>
        <dbReference type="Pfam" id="PF03717"/>
    </source>
</evidence>
<dbReference type="PANTHER" id="PTHR30627">
    <property type="entry name" value="PEPTIDOGLYCAN D,D-TRANSPEPTIDASE"/>
    <property type="match status" value="1"/>
</dbReference>
<dbReference type="EC" id="3.4.16.4" evidence="16"/>
<keyword evidence="5 16" id="KW-0121">Carboxypeptidase</keyword>
<dbReference type="SUPFAM" id="SSF56519">
    <property type="entry name" value="Penicillin binding protein dimerisation domain"/>
    <property type="match status" value="1"/>
</dbReference>
<protein>
    <recommendedName>
        <fullName evidence="16">Peptidoglycan D,D-transpeptidase FtsI</fullName>
        <ecNumber evidence="16">3.4.16.4</ecNumber>
    </recommendedName>
    <alternativeName>
        <fullName evidence="16">Penicillin-binding protein 3</fullName>
        <shortName evidence="16">PBP-3</shortName>
    </alternativeName>
</protein>
<evidence type="ECO:0000313" key="20">
    <source>
        <dbReference type="Proteomes" id="UP000605253"/>
    </source>
</evidence>
<dbReference type="RefSeq" id="WP_188365817.1">
    <property type="nucleotide sequence ID" value="NZ_BAABJF010000009.1"/>
</dbReference>
<dbReference type="InterPro" id="IPR012338">
    <property type="entry name" value="Beta-lactam/transpept-like"/>
</dbReference>
<evidence type="ECO:0000256" key="10">
    <source>
        <dbReference type="ARBA" id="ARBA00022984"/>
    </source>
</evidence>
<comment type="similarity">
    <text evidence="16">Belongs to the transpeptidase family. FtsI subfamily.</text>
</comment>
<sequence length="572" mass="62681">MTQSGAQISRTQLRMLAVMALLLCGFMVVVVRAFAIQVKGKDFYQAQGEMRHVKEVEMPVSRGAIYDRNGEPLALSTAMPSVGIVPGQLIDQFSKVEQLAEVLQLNAKELKQIITSRTDRQFLFIKRRITPMMADAVRALNMPGVEFRTEYKRFYPAGEILGNVVGFTNVEDQGQEGLERTYDNWLTGTSGKKTVVKDLLGHAVADIDVDEIKAPKPGKDLYLSLDRRLQYAAYLALKKVVYQHRAKSGSVVVLDVSTGEVLAMANMPSFNPNGSKEDNNGWRNRAVTDIYEPGSVMKPFAIVAALESGQYSRTSTIDTSPGVYEVDGFVIHDFRDYGELNLVDILVKSSNIGVAKLVLDLGKEHLWDVYQRFGFGQSTGSGFIGESAGYLPPYNRWRTVDHAALSRGYNLSVTTLQLASAYSVFANKGRYRAPTFIKNSLNEERAIIDPAMAATVSEMLSHVVTDNAGHRAGLSKYSVAGKTGTARIAEDGGYSDNYMASFVGFSPVSRPRLVVAVNINSPQGEAYYGGQVAAPLFAEVMKTGLRLLNVPADEAPLTAEQKSPQTTEENHG</sequence>
<accession>A0A917CVK8</accession>
<dbReference type="GO" id="GO:0008360">
    <property type="term" value="P:regulation of cell shape"/>
    <property type="evidence" value="ECO:0007669"/>
    <property type="project" value="UniProtKB-KW"/>
</dbReference>
<comment type="subcellular location">
    <subcellularLocation>
        <location evidence="1">Membrane</location>
    </subcellularLocation>
</comment>
<dbReference type="Gene3D" id="3.30.450.330">
    <property type="match status" value="1"/>
</dbReference>
<dbReference type="AlphaFoldDB" id="A0A917CVK8"/>
<evidence type="ECO:0000256" key="2">
    <source>
        <dbReference type="ARBA" id="ARBA00022475"/>
    </source>
</evidence>
<dbReference type="Proteomes" id="UP000605253">
    <property type="component" value="Unassembled WGS sequence"/>
</dbReference>
<comment type="pathway">
    <text evidence="16">Cell wall biogenesis; peptidoglycan biosynthesis.</text>
</comment>
<evidence type="ECO:0000256" key="5">
    <source>
        <dbReference type="ARBA" id="ARBA00022645"/>
    </source>
</evidence>
<dbReference type="Pfam" id="PF00905">
    <property type="entry name" value="Transpeptidase"/>
    <property type="match status" value="1"/>
</dbReference>
<dbReference type="InterPro" id="IPR005311">
    <property type="entry name" value="PBP_dimer"/>
</dbReference>
<evidence type="ECO:0000256" key="16">
    <source>
        <dbReference type="HAMAP-Rule" id="MF_02080"/>
    </source>
</evidence>
<keyword evidence="13 16" id="KW-0717">Septation</keyword>
<dbReference type="Gene3D" id="3.40.710.10">
    <property type="entry name" value="DD-peptidase/beta-lactamase superfamily"/>
    <property type="match status" value="1"/>
</dbReference>
<evidence type="ECO:0000256" key="1">
    <source>
        <dbReference type="ARBA" id="ARBA00004370"/>
    </source>
</evidence>